<dbReference type="InterPro" id="IPR011717">
    <property type="entry name" value="TPR-4"/>
</dbReference>
<name>A0A542YNH2_9MICO</name>
<organism evidence="2 3">
    <name type="scientific">Ornithinicoccus hortensis</name>
    <dbReference type="NCBI Taxonomy" id="82346"/>
    <lineage>
        <taxon>Bacteria</taxon>
        <taxon>Bacillati</taxon>
        <taxon>Actinomycetota</taxon>
        <taxon>Actinomycetes</taxon>
        <taxon>Micrococcales</taxon>
        <taxon>Intrasporangiaceae</taxon>
        <taxon>Ornithinicoccus</taxon>
    </lineage>
</organism>
<dbReference type="EMBL" id="VFOP01000001">
    <property type="protein sequence ID" value="TQL49653.1"/>
    <property type="molecule type" value="Genomic_DNA"/>
</dbReference>
<proteinExistence type="predicted"/>
<dbReference type="Pfam" id="PF07721">
    <property type="entry name" value="TPR_4"/>
    <property type="match status" value="2"/>
</dbReference>
<dbReference type="Gene3D" id="1.25.40.10">
    <property type="entry name" value="Tetratricopeptide repeat domain"/>
    <property type="match status" value="1"/>
</dbReference>
<sequence>MRLLAADGADPEHARLRVRALMGLATATFEQQGLDPAVGYLDQAAAAASELGDRELGVICHSQRATLYGRSGNIGEALREIQLAARHLDTLPARDRSVVLLNYGNILMHSGDLPGAVDRFGRSADIAAEHGLHREAFMSRSNQGYAAYLAGDLPQALALLDEAAAVEADASGAVVRLDRARVLIEAGLLDEALAVLEDAAGLAVGEPQQQVLGEIEVELARVLLLLGRPREAHGYASRARSRFRRRHAPVWTARAELILGQVELLTGRDPQRVLRTAERLTARFETAEAPLRAEHRLIAAEAAWMAGEVEAARAHLAQVERIRKRLSLRGQLQVAKLQANLALVDGREAAARRILGGAAKVLLNGQSGSNSTDLRSAVTVYAVPLARLHVEMNRDRGARALFEATEKWRAFGRRLQPVRPPDDPELADLLTRMRELREGLRYEPVGPGRESLVRQEYDLRREVRARDWVLSRGEGGSREFSYRDMRAALAREDADLISLVGHKGRLLVMGVVGGRAIVREVADEDQVSDHANRARADLDAAGRHELGVFQDSVTGSLRSTMARLDELILRPLGVGSRRLVIVPHRRTHTLPWGMAPSLRGVPVTVSVSATDWTGRVSDPGTRDGRAPVVRALAGPAVARADEEVGEVAAIWPGGVAIDSDTTRVAHLRDALGEADVVHVAAHGDHNQQNPMFASVRLTGGPMYIYDLQHSGVGAAHVVLSSCEVGRSTVRPGDESLGLSAGLLALGAQCVVAGLCRVPDDVAASTMRDYHAALAAGAASDEAMARAAEQGPLLASAFQVSGAGWRMPR</sequence>
<dbReference type="AlphaFoldDB" id="A0A542YNH2"/>
<keyword evidence="3" id="KW-1185">Reference proteome</keyword>
<evidence type="ECO:0000259" key="1">
    <source>
        <dbReference type="Pfam" id="PF12770"/>
    </source>
</evidence>
<dbReference type="InterPro" id="IPR024983">
    <property type="entry name" value="CHAT_dom"/>
</dbReference>
<dbReference type="Proteomes" id="UP000319516">
    <property type="component" value="Unassembled WGS sequence"/>
</dbReference>
<gene>
    <name evidence="2" type="ORF">FB467_0735</name>
</gene>
<dbReference type="SUPFAM" id="SSF48452">
    <property type="entry name" value="TPR-like"/>
    <property type="match status" value="2"/>
</dbReference>
<dbReference type="InterPro" id="IPR011990">
    <property type="entry name" value="TPR-like_helical_dom_sf"/>
</dbReference>
<feature type="domain" description="CHAT" evidence="1">
    <location>
        <begin position="561"/>
        <end position="787"/>
    </location>
</feature>
<accession>A0A542YNH2</accession>
<reference evidence="2 3" key="1">
    <citation type="submission" date="2019-06" db="EMBL/GenBank/DDBJ databases">
        <title>Sequencing the genomes of 1000 actinobacteria strains.</title>
        <authorList>
            <person name="Klenk H.-P."/>
        </authorList>
    </citation>
    <scope>NUCLEOTIDE SEQUENCE [LARGE SCALE GENOMIC DNA]</scope>
    <source>
        <strain evidence="2 3">DSM 12335</strain>
    </source>
</reference>
<comment type="caution">
    <text evidence="2">The sequence shown here is derived from an EMBL/GenBank/DDBJ whole genome shotgun (WGS) entry which is preliminary data.</text>
</comment>
<evidence type="ECO:0000313" key="3">
    <source>
        <dbReference type="Proteomes" id="UP000319516"/>
    </source>
</evidence>
<evidence type="ECO:0000313" key="2">
    <source>
        <dbReference type="EMBL" id="TQL49653.1"/>
    </source>
</evidence>
<protein>
    <submittedName>
        <fullName evidence="2">Tetratricopeptide repeat protein</fullName>
    </submittedName>
</protein>
<dbReference type="Pfam" id="PF12770">
    <property type="entry name" value="CHAT"/>
    <property type="match status" value="1"/>
</dbReference>
<dbReference type="GO" id="GO:0042802">
    <property type="term" value="F:identical protein binding"/>
    <property type="evidence" value="ECO:0007669"/>
    <property type="project" value="InterPro"/>
</dbReference>